<feature type="transmembrane region" description="Helical" evidence="10">
    <location>
        <begin position="246"/>
        <end position="268"/>
    </location>
</feature>
<evidence type="ECO:0000256" key="7">
    <source>
        <dbReference type="ARBA" id="ARBA00023136"/>
    </source>
</evidence>
<organism evidence="11 12">
    <name type="scientific">Sistotremastrum niveocremeum HHB9708</name>
    <dbReference type="NCBI Taxonomy" id="1314777"/>
    <lineage>
        <taxon>Eukaryota</taxon>
        <taxon>Fungi</taxon>
        <taxon>Dikarya</taxon>
        <taxon>Basidiomycota</taxon>
        <taxon>Agaricomycotina</taxon>
        <taxon>Agaricomycetes</taxon>
        <taxon>Sistotremastrales</taxon>
        <taxon>Sistotremastraceae</taxon>
        <taxon>Sertulicium</taxon>
        <taxon>Sertulicium niveocremeum</taxon>
    </lineage>
</organism>
<evidence type="ECO:0000256" key="1">
    <source>
        <dbReference type="ARBA" id="ARBA00004141"/>
    </source>
</evidence>
<dbReference type="InterPro" id="IPR026030">
    <property type="entry name" value="Pur-cyt_permease_Fcy2/21/22"/>
</dbReference>
<keyword evidence="6 10" id="KW-1133">Transmembrane helix</keyword>
<feature type="transmembrane region" description="Helical" evidence="10">
    <location>
        <begin position="114"/>
        <end position="132"/>
    </location>
</feature>
<comment type="similarity">
    <text evidence="2 8">Belongs to the purine-cytosine permease (2.A.39) family.</text>
</comment>
<evidence type="ECO:0000313" key="11">
    <source>
        <dbReference type="EMBL" id="KZS86980.1"/>
    </source>
</evidence>
<evidence type="ECO:0000256" key="6">
    <source>
        <dbReference type="ARBA" id="ARBA00022989"/>
    </source>
</evidence>
<comment type="subcellular location">
    <subcellularLocation>
        <location evidence="1">Membrane</location>
        <topology evidence="1">Multi-pass membrane protein</topology>
    </subcellularLocation>
</comment>
<dbReference type="PANTHER" id="PTHR31806:SF5">
    <property type="entry name" value="PURINE-CYTOSINE PERMEASE FCY21"/>
    <property type="match status" value="1"/>
</dbReference>
<evidence type="ECO:0000256" key="2">
    <source>
        <dbReference type="ARBA" id="ARBA00008974"/>
    </source>
</evidence>
<dbReference type="FunFam" id="1.10.4160.10:FF:000002">
    <property type="entry name" value="Purine-cytosine permease fcyB"/>
    <property type="match status" value="1"/>
</dbReference>
<proteinExistence type="inferred from homology"/>
<feature type="transmembrane region" description="Helical" evidence="10">
    <location>
        <begin position="220"/>
        <end position="240"/>
    </location>
</feature>
<accession>A0A164MS77</accession>
<dbReference type="PIRSF" id="PIRSF002744">
    <property type="entry name" value="Pur-cyt_permease"/>
    <property type="match status" value="1"/>
</dbReference>
<evidence type="ECO:0000256" key="9">
    <source>
        <dbReference type="SAM" id="MobiDB-lite"/>
    </source>
</evidence>
<protein>
    <submittedName>
        <fullName evidence="11">Purine-cytosine permease</fullName>
    </submittedName>
</protein>
<feature type="transmembrane region" description="Helical" evidence="10">
    <location>
        <begin position="387"/>
        <end position="406"/>
    </location>
</feature>
<dbReference type="GO" id="GO:0022857">
    <property type="term" value="F:transmembrane transporter activity"/>
    <property type="evidence" value="ECO:0007669"/>
    <property type="project" value="InterPro"/>
</dbReference>
<dbReference type="Gene3D" id="1.10.4160.10">
    <property type="entry name" value="Hydantoin permease"/>
    <property type="match status" value="1"/>
</dbReference>
<dbReference type="EMBL" id="KV419460">
    <property type="protein sequence ID" value="KZS86980.1"/>
    <property type="molecule type" value="Genomic_DNA"/>
</dbReference>
<sequence length="521" mass="56475">MNDSDTKDSLSPANETSDLEKSEERRSNHDRDQNHGSDNLRAVDNGSSVDFSLKGVLRLGVESRGILPVPFDQRVDPHFSKTFFIWLSANCNILSFSAGTLGPLAFGLGLRDTFLTILFFNLLCCALPGYLATWGPKLGLRQMCQARYSFGLYGAIIPSVLNLTTMMGFLILNCILGGSTLASVSNGNLSWTVGIVIVAVLSLIISFCGYQVINWYERVAWFPVLIVYLIALGVSGHHLHEAPPPATPATAGTILSFASTLAGFVLTYSPLMSDYTCYLRADVSSWKVFFYTYLGLLVPVVIIQTLGAAFACALPAVPAWSTAYDSDGGGNVGGLLLSILEPAGTNFGKFLTVILALSVTANTSPTIYSCCLSFQVFVPWAVRVPRYIFAGLIFAIATPISIVGAHKFYTTLINFTGIIGYWASCFGAIVLTEHIIFRHLSFPSYDLTHWNDARNLPPGIAALSACIIAVGGIVVVCMDQVWFVGPVAKRIGGDLGFEVAFFATGLVYLPLRWLEKRVFGR</sequence>
<keyword evidence="3 8" id="KW-0813">Transport</keyword>
<keyword evidence="5 10" id="KW-0812">Transmembrane</keyword>
<evidence type="ECO:0000256" key="3">
    <source>
        <dbReference type="ARBA" id="ARBA00022448"/>
    </source>
</evidence>
<evidence type="ECO:0000256" key="8">
    <source>
        <dbReference type="PIRNR" id="PIRNR002744"/>
    </source>
</evidence>
<feature type="transmembrane region" description="Helical" evidence="10">
    <location>
        <begin position="152"/>
        <end position="171"/>
    </location>
</feature>
<feature type="region of interest" description="Disordered" evidence="9">
    <location>
        <begin position="1"/>
        <end position="43"/>
    </location>
</feature>
<feature type="transmembrane region" description="Helical" evidence="10">
    <location>
        <begin position="191"/>
        <end position="213"/>
    </location>
</feature>
<keyword evidence="12" id="KW-1185">Reference proteome</keyword>
<evidence type="ECO:0000256" key="10">
    <source>
        <dbReference type="SAM" id="Phobius"/>
    </source>
</evidence>
<feature type="transmembrane region" description="Helical" evidence="10">
    <location>
        <begin position="83"/>
        <end position="108"/>
    </location>
</feature>
<dbReference type="AlphaFoldDB" id="A0A164MS77"/>
<dbReference type="OrthoDB" id="2116389at2759"/>
<dbReference type="GO" id="GO:0005886">
    <property type="term" value="C:plasma membrane"/>
    <property type="evidence" value="ECO:0007669"/>
    <property type="project" value="TreeGrafter"/>
</dbReference>
<feature type="transmembrane region" description="Helical" evidence="10">
    <location>
        <begin position="495"/>
        <end position="514"/>
    </location>
</feature>
<dbReference type="GO" id="GO:0015851">
    <property type="term" value="P:nucleobase transport"/>
    <property type="evidence" value="ECO:0007669"/>
    <property type="project" value="UniProtKB-ARBA"/>
</dbReference>
<keyword evidence="7 8" id="KW-0472">Membrane</keyword>
<reference evidence="11 12" key="1">
    <citation type="journal article" date="2016" name="Mol. Biol. Evol.">
        <title>Comparative Genomics of Early-Diverging Mushroom-Forming Fungi Provides Insights into the Origins of Lignocellulose Decay Capabilities.</title>
        <authorList>
            <person name="Nagy L.G."/>
            <person name="Riley R."/>
            <person name="Tritt A."/>
            <person name="Adam C."/>
            <person name="Daum C."/>
            <person name="Floudas D."/>
            <person name="Sun H."/>
            <person name="Yadav J.S."/>
            <person name="Pangilinan J."/>
            <person name="Larsson K.H."/>
            <person name="Matsuura K."/>
            <person name="Barry K."/>
            <person name="Labutti K."/>
            <person name="Kuo R."/>
            <person name="Ohm R.A."/>
            <person name="Bhattacharya S.S."/>
            <person name="Shirouzu T."/>
            <person name="Yoshinaga Y."/>
            <person name="Martin F.M."/>
            <person name="Grigoriev I.V."/>
            <person name="Hibbett D.S."/>
        </authorList>
    </citation>
    <scope>NUCLEOTIDE SEQUENCE [LARGE SCALE GENOMIC DNA]</scope>
    <source>
        <strain evidence="11 12">HHB9708</strain>
    </source>
</reference>
<name>A0A164MS77_9AGAM</name>
<evidence type="ECO:0000313" key="12">
    <source>
        <dbReference type="Proteomes" id="UP000076722"/>
    </source>
</evidence>
<keyword evidence="4" id="KW-0597">Phosphoprotein</keyword>
<dbReference type="PANTHER" id="PTHR31806">
    <property type="entry name" value="PURINE-CYTOSINE PERMEASE FCY2-RELATED"/>
    <property type="match status" value="1"/>
</dbReference>
<feature type="compositionally biased region" description="Basic and acidic residues" evidence="9">
    <location>
        <begin position="18"/>
        <end position="35"/>
    </location>
</feature>
<dbReference type="Proteomes" id="UP000076722">
    <property type="component" value="Unassembled WGS sequence"/>
</dbReference>
<evidence type="ECO:0000256" key="5">
    <source>
        <dbReference type="ARBA" id="ARBA00022692"/>
    </source>
</evidence>
<gene>
    <name evidence="11" type="ORF">SISNIDRAFT_461281</name>
</gene>
<dbReference type="InterPro" id="IPR001248">
    <property type="entry name" value="Pur-cyt_permease"/>
</dbReference>
<feature type="transmembrane region" description="Helical" evidence="10">
    <location>
        <begin position="418"/>
        <end position="440"/>
    </location>
</feature>
<feature type="transmembrane region" description="Helical" evidence="10">
    <location>
        <begin position="288"/>
        <end position="317"/>
    </location>
</feature>
<dbReference type="Pfam" id="PF02133">
    <property type="entry name" value="Transp_cyt_pur"/>
    <property type="match status" value="1"/>
</dbReference>
<feature type="transmembrane region" description="Helical" evidence="10">
    <location>
        <begin position="460"/>
        <end position="483"/>
    </location>
</feature>
<dbReference type="STRING" id="1314777.A0A164MS77"/>
<evidence type="ECO:0000256" key="4">
    <source>
        <dbReference type="ARBA" id="ARBA00022553"/>
    </source>
</evidence>